<keyword evidence="3" id="KW-0064">Aspartyl protease</keyword>
<dbReference type="SUPFAM" id="SSF54236">
    <property type="entry name" value="Ubiquitin-like"/>
    <property type="match status" value="1"/>
</dbReference>
<dbReference type="OrthoDB" id="1047367at2759"/>
<dbReference type="SUPFAM" id="SSF50630">
    <property type="entry name" value="Acid proteases"/>
    <property type="match status" value="1"/>
</dbReference>
<dbReference type="Gene3D" id="3.10.20.90">
    <property type="entry name" value="Phosphatidylinositol 3-kinase Catalytic Subunit, Chain A, domain 1"/>
    <property type="match status" value="1"/>
</dbReference>
<dbReference type="InterPro" id="IPR057273">
    <property type="entry name" value="Ddi1/2_HDD"/>
</dbReference>
<dbReference type="PANTHER" id="PTHR15397:SF3">
    <property type="entry name" value="DNA DAMAGE INDUCIBLE 1 HOMOLOG 2"/>
    <property type="match status" value="1"/>
</dbReference>
<dbReference type="GeneID" id="25910209"/>
<reference evidence="6 7" key="1">
    <citation type="submission" date="2011-02" db="EMBL/GenBank/DDBJ databases">
        <title>The Genome Sequence of Sphaeroforma arctica JP610.</title>
        <authorList>
            <consortium name="The Broad Institute Genome Sequencing Platform"/>
            <person name="Russ C."/>
            <person name="Cuomo C."/>
            <person name="Young S.K."/>
            <person name="Zeng Q."/>
            <person name="Gargeya S."/>
            <person name="Alvarado L."/>
            <person name="Berlin A."/>
            <person name="Chapman S.B."/>
            <person name="Chen Z."/>
            <person name="Freedman E."/>
            <person name="Gellesch M."/>
            <person name="Goldberg J."/>
            <person name="Griggs A."/>
            <person name="Gujja S."/>
            <person name="Heilman E."/>
            <person name="Heiman D."/>
            <person name="Howarth C."/>
            <person name="Mehta T."/>
            <person name="Neiman D."/>
            <person name="Pearson M."/>
            <person name="Roberts A."/>
            <person name="Saif S."/>
            <person name="Shea T."/>
            <person name="Shenoy N."/>
            <person name="Sisk P."/>
            <person name="Stolte C."/>
            <person name="Sykes S."/>
            <person name="White J."/>
            <person name="Yandava C."/>
            <person name="Burger G."/>
            <person name="Gray M.W."/>
            <person name="Holland P.W.H."/>
            <person name="King N."/>
            <person name="Lang F.B.F."/>
            <person name="Roger A.J."/>
            <person name="Ruiz-Trillo I."/>
            <person name="Haas B."/>
            <person name="Nusbaum C."/>
            <person name="Birren B."/>
        </authorList>
    </citation>
    <scope>NUCLEOTIDE SEQUENCE [LARGE SCALE GENOMIC DNA]</scope>
    <source>
        <strain evidence="6 7">JP610</strain>
    </source>
</reference>
<dbReference type="GO" id="GO:0004190">
    <property type="term" value="F:aspartic-type endopeptidase activity"/>
    <property type="evidence" value="ECO:0007669"/>
    <property type="project" value="UniProtKB-KW"/>
</dbReference>
<dbReference type="InterPro" id="IPR000626">
    <property type="entry name" value="Ubiquitin-like_dom"/>
</dbReference>
<keyword evidence="7" id="KW-1185">Reference proteome</keyword>
<organism evidence="6 7">
    <name type="scientific">Sphaeroforma arctica JP610</name>
    <dbReference type="NCBI Taxonomy" id="667725"/>
    <lineage>
        <taxon>Eukaryota</taxon>
        <taxon>Ichthyosporea</taxon>
        <taxon>Ichthyophonida</taxon>
        <taxon>Sphaeroforma</taxon>
    </lineage>
</organism>
<dbReference type="AlphaFoldDB" id="A0A0L0FM64"/>
<dbReference type="PANTHER" id="PTHR15397">
    <property type="entry name" value="SODIUM-GLUCOSE COTRANSPORTER REGULATORY PROTEIN -RELATED"/>
    <property type="match status" value="1"/>
</dbReference>
<accession>A0A0L0FM64</accession>
<sequence length="238" mass="26579">MIVTVHVPSLQQEFKLELGGDMELGILKLILEGDSGVEQEKMRVFRGDQQLADDSTTLNGYGLKHTDKLSVLIPGEIITTPTWFVRTQDNEDPATVFRHMQNDPYALAHLGQNAPVLADAVKANDLAKFTENFNQAIAAQQKRAADDKNMRARLAQNPNDTEAKAFMDNVARQKEVDANMHHAMEHYPEAFSQVHMLYILCKVNGHSVKAFVDSGAQMTIMNEACAKRCGIDRLLDTR</sequence>
<evidence type="ECO:0000259" key="5">
    <source>
        <dbReference type="PROSITE" id="PS50053"/>
    </source>
</evidence>
<protein>
    <recommendedName>
        <fullName evidence="5">Ubiquitin-like domain-containing protein</fullName>
    </recommendedName>
</protein>
<dbReference type="PROSITE" id="PS50053">
    <property type="entry name" value="UBIQUITIN_2"/>
    <property type="match status" value="1"/>
</dbReference>
<keyword evidence="4" id="KW-0378">Hydrolase</keyword>
<evidence type="ECO:0000256" key="4">
    <source>
        <dbReference type="ARBA" id="ARBA00022801"/>
    </source>
</evidence>
<dbReference type="EMBL" id="KQ242616">
    <property type="protein sequence ID" value="KNC77850.1"/>
    <property type="molecule type" value="Genomic_DNA"/>
</dbReference>
<gene>
    <name evidence="6" type="ORF">SARC_09705</name>
</gene>
<comment type="similarity">
    <text evidence="1">Belongs to the DDI1 family.</text>
</comment>
<dbReference type="InterPro" id="IPR021109">
    <property type="entry name" value="Peptidase_aspartic_dom_sf"/>
</dbReference>
<name>A0A0L0FM64_9EUKA</name>
<evidence type="ECO:0000256" key="2">
    <source>
        <dbReference type="ARBA" id="ARBA00022670"/>
    </source>
</evidence>
<dbReference type="RefSeq" id="XP_014151752.1">
    <property type="nucleotide sequence ID" value="XM_014296277.1"/>
</dbReference>
<dbReference type="GO" id="GO:0006508">
    <property type="term" value="P:proteolysis"/>
    <property type="evidence" value="ECO:0007669"/>
    <property type="project" value="UniProtKB-KW"/>
</dbReference>
<dbReference type="STRING" id="667725.A0A0L0FM64"/>
<evidence type="ECO:0000313" key="7">
    <source>
        <dbReference type="Proteomes" id="UP000054560"/>
    </source>
</evidence>
<dbReference type="InterPro" id="IPR029071">
    <property type="entry name" value="Ubiquitin-like_domsf"/>
</dbReference>
<dbReference type="InterPro" id="IPR019103">
    <property type="entry name" value="Peptidase_aspartic_DDI1-type"/>
</dbReference>
<feature type="domain" description="Ubiquitin-like" evidence="5">
    <location>
        <begin position="3"/>
        <end position="73"/>
    </location>
</feature>
<dbReference type="eggNOG" id="KOG0012">
    <property type="taxonomic scope" value="Eukaryota"/>
</dbReference>
<evidence type="ECO:0000313" key="6">
    <source>
        <dbReference type="EMBL" id="KNC77850.1"/>
    </source>
</evidence>
<dbReference type="Proteomes" id="UP000054560">
    <property type="component" value="Unassembled WGS sequence"/>
</dbReference>
<evidence type="ECO:0000256" key="3">
    <source>
        <dbReference type="ARBA" id="ARBA00022750"/>
    </source>
</evidence>
<proteinExistence type="inferred from homology"/>
<dbReference type="Pfam" id="PF24669">
    <property type="entry name" value="Ddi2_HDD"/>
    <property type="match status" value="1"/>
</dbReference>
<dbReference type="Gene3D" id="2.40.70.10">
    <property type="entry name" value="Acid Proteases"/>
    <property type="match status" value="1"/>
</dbReference>
<dbReference type="Pfam" id="PF09668">
    <property type="entry name" value="Asp_protease"/>
    <property type="match status" value="1"/>
</dbReference>
<evidence type="ECO:0000256" key="1">
    <source>
        <dbReference type="ARBA" id="ARBA00009136"/>
    </source>
</evidence>
<keyword evidence="2" id="KW-0645">Protease</keyword>